<evidence type="ECO:0000256" key="3">
    <source>
        <dbReference type="ARBA" id="ARBA00022448"/>
    </source>
</evidence>
<dbReference type="PANTHER" id="PTHR23501:SF191">
    <property type="entry name" value="VACUOLAR BASIC AMINO ACID TRANSPORTER 4"/>
    <property type="match status" value="1"/>
</dbReference>
<organism evidence="10 11">
    <name type="scientific">Desulfococcus multivorans DSM 2059</name>
    <dbReference type="NCBI Taxonomy" id="1121405"/>
    <lineage>
        <taxon>Bacteria</taxon>
        <taxon>Pseudomonadati</taxon>
        <taxon>Thermodesulfobacteriota</taxon>
        <taxon>Desulfobacteria</taxon>
        <taxon>Desulfobacterales</taxon>
        <taxon>Desulfococcaceae</taxon>
        <taxon>Desulfococcus</taxon>
    </lineage>
</organism>
<feature type="transmembrane region" description="Helical" evidence="8">
    <location>
        <begin position="130"/>
        <end position="152"/>
    </location>
</feature>
<keyword evidence="11" id="KW-1185">Reference proteome</keyword>
<comment type="similarity">
    <text evidence="2">Belongs to the major facilitator superfamily. Bcr/CmlA family.</text>
</comment>
<evidence type="ECO:0000256" key="6">
    <source>
        <dbReference type="ARBA" id="ARBA00022989"/>
    </source>
</evidence>
<dbReference type="InterPro" id="IPR011701">
    <property type="entry name" value="MFS"/>
</dbReference>
<proteinExistence type="inferred from homology"/>
<evidence type="ECO:0000313" key="10">
    <source>
        <dbReference type="EMBL" id="EPR40813.1"/>
    </source>
</evidence>
<evidence type="ECO:0000256" key="1">
    <source>
        <dbReference type="ARBA" id="ARBA00004651"/>
    </source>
</evidence>
<sequence length="386" mass="42219">MPMKKWIGLLALLTAFPALSTSMYLPAIPSLVRNWQEPLWFINLTLVGFFVVYSSFLLVYGPFSDRFGRRPLLKIGIGFYVVASFLCALSPNAISLIAFRMIQAAGGASASSLALAVSRDVFDARDREKVLAYLGVVVALAPMLSPVIGGWIIARFSWQWIFVILGGMGLIAFLGVHRMPETLRQTSQTPRTKFLSNYGHLIRNRRYMGLTLVVSLGSIPIFSFIAASSDIYITQIGLSEQVYGYFFGFNAMALMLGAFVCTRLNRLISSRDIITMGFIGLIIGGTWLILTPQDSPWDLALPMFVISFASGLSRPPSNNLVLEQVNRGAGAAASFLMFSLMTSGAAAMWFGSLNWNDKIQVLGIMAAASGVAGLVCWLVMRKTSDL</sequence>
<comment type="subcellular location">
    <subcellularLocation>
        <location evidence="1">Cell membrane</location>
        <topology evidence="1">Multi-pass membrane protein</topology>
    </subcellularLocation>
</comment>
<keyword evidence="7 8" id="KW-0472">Membrane</keyword>
<dbReference type="GO" id="GO:1990961">
    <property type="term" value="P:xenobiotic detoxification by transmembrane export across the plasma membrane"/>
    <property type="evidence" value="ECO:0007669"/>
    <property type="project" value="InterPro"/>
</dbReference>
<keyword evidence="3" id="KW-0813">Transport</keyword>
<dbReference type="InterPro" id="IPR036259">
    <property type="entry name" value="MFS_trans_sf"/>
</dbReference>
<evidence type="ECO:0000256" key="5">
    <source>
        <dbReference type="ARBA" id="ARBA00022692"/>
    </source>
</evidence>
<dbReference type="SUPFAM" id="SSF103473">
    <property type="entry name" value="MFS general substrate transporter"/>
    <property type="match status" value="1"/>
</dbReference>
<dbReference type="CDD" id="cd17320">
    <property type="entry name" value="MFS_MdfA_MDR_like"/>
    <property type="match status" value="1"/>
</dbReference>
<protein>
    <submittedName>
        <fullName evidence="10">Drug resistance transporter, Bcr/CflA subfamily</fullName>
    </submittedName>
</protein>
<feature type="transmembrane region" description="Helical" evidence="8">
    <location>
        <begin position="273"/>
        <end position="290"/>
    </location>
</feature>
<feature type="transmembrane region" description="Helical" evidence="8">
    <location>
        <begin position="158"/>
        <end position="176"/>
    </location>
</feature>
<feature type="transmembrane region" description="Helical" evidence="8">
    <location>
        <begin position="242"/>
        <end position="261"/>
    </location>
</feature>
<feature type="transmembrane region" description="Helical" evidence="8">
    <location>
        <begin position="72"/>
        <end position="91"/>
    </location>
</feature>
<evidence type="ECO:0000256" key="4">
    <source>
        <dbReference type="ARBA" id="ARBA00022475"/>
    </source>
</evidence>
<gene>
    <name evidence="10" type="ORF">dsmv_2316</name>
</gene>
<evidence type="ECO:0000256" key="8">
    <source>
        <dbReference type="SAM" id="Phobius"/>
    </source>
</evidence>
<keyword evidence="5 8" id="KW-0812">Transmembrane</keyword>
<evidence type="ECO:0000259" key="9">
    <source>
        <dbReference type="PROSITE" id="PS50850"/>
    </source>
</evidence>
<feature type="transmembrane region" description="Helical" evidence="8">
    <location>
        <begin position="333"/>
        <end position="353"/>
    </location>
</feature>
<dbReference type="GO" id="GO:0005886">
    <property type="term" value="C:plasma membrane"/>
    <property type="evidence" value="ECO:0007669"/>
    <property type="project" value="UniProtKB-SubCell"/>
</dbReference>
<dbReference type="eggNOG" id="COG2814">
    <property type="taxonomic scope" value="Bacteria"/>
</dbReference>
<keyword evidence="4" id="KW-1003">Cell membrane</keyword>
<dbReference type="NCBIfam" id="TIGR00710">
    <property type="entry name" value="efflux_Bcr_CflA"/>
    <property type="match status" value="1"/>
</dbReference>
<reference evidence="10 11" key="1">
    <citation type="journal article" date="2013" name="Genome Announc.">
        <title>Draft genome sequences for three mercury-methylating, sulfate-reducing bacteria.</title>
        <authorList>
            <person name="Brown S.D."/>
            <person name="Hurt R.A.Jr."/>
            <person name="Gilmour C.C."/>
            <person name="Elias D.A."/>
        </authorList>
    </citation>
    <scope>NUCLEOTIDE SEQUENCE [LARGE SCALE GENOMIC DNA]</scope>
    <source>
        <strain evidence="10 11">DSM 2059</strain>
    </source>
</reference>
<feature type="transmembrane region" description="Helical" evidence="8">
    <location>
        <begin position="296"/>
        <end position="312"/>
    </location>
</feature>
<feature type="transmembrane region" description="Helical" evidence="8">
    <location>
        <begin position="39"/>
        <end position="60"/>
    </location>
</feature>
<dbReference type="GO" id="GO:0042910">
    <property type="term" value="F:xenobiotic transmembrane transporter activity"/>
    <property type="evidence" value="ECO:0007669"/>
    <property type="project" value="InterPro"/>
</dbReference>
<dbReference type="Pfam" id="PF07690">
    <property type="entry name" value="MFS_1"/>
    <property type="match status" value="1"/>
</dbReference>
<feature type="transmembrane region" description="Helical" evidence="8">
    <location>
        <begin position="359"/>
        <end position="380"/>
    </location>
</feature>
<dbReference type="PATRIC" id="fig|1121405.3.peg.1887"/>
<keyword evidence="6 8" id="KW-1133">Transmembrane helix</keyword>
<evidence type="ECO:0000313" key="11">
    <source>
        <dbReference type="Proteomes" id="UP000014977"/>
    </source>
</evidence>
<dbReference type="STRING" id="897.B2D07_00790"/>
<dbReference type="InterPro" id="IPR020846">
    <property type="entry name" value="MFS_dom"/>
</dbReference>
<dbReference type="AlphaFoldDB" id="S7V8E8"/>
<comment type="caution">
    <text evidence="10">The sequence shown here is derived from an EMBL/GenBank/DDBJ whole genome shotgun (WGS) entry which is preliminary data.</text>
</comment>
<dbReference type="InterPro" id="IPR004812">
    <property type="entry name" value="Efflux_drug-R_Bcr/CmlA"/>
</dbReference>
<dbReference type="EMBL" id="ATHJ01000080">
    <property type="protein sequence ID" value="EPR40813.1"/>
    <property type="molecule type" value="Genomic_DNA"/>
</dbReference>
<accession>S7V8E8</accession>
<dbReference type="PROSITE" id="PS50850">
    <property type="entry name" value="MFS"/>
    <property type="match status" value="1"/>
</dbReference>
<evidence type="ECO:0000256" key="7">
    <source>
        <dbReference type="ARBA" id="ARBA00023136"/>
    </source>
</evidence>
<evidence type="ECO:0000256" key="2">
    <source>
        <dbReference type="ARBA" id="ARBA00006236"/>
    </source>
</evidence>
<dbReference type="Gene3D" id="1.20.1720.10">
    <property type="entry name" value="Multidrug resistance protein D"/>
    <property type="match status" value="1"/>
</dbReference>
<dbReference type="Proteomes" id="UP000014977">
    <property type="component" value="Unassembled WGS sequence"/>
</dbReference>
<feature type="domain" description="Major facilitator superfamily (MFS) profile" evidence="9">
    <location>
        <begin position="6"/>
        <end position="384"/>
    </location>
</feature>
<name>S7V8E8_DESML</name>
<dbReference type="PANTHER" id="PTHR23501">
    <property type="entry name" value="MAJOR FACILITATOR SUPERFAMILY"/>
    <property type="match status" value="1"/>
</dbReference>
<dbReference type="PRINTS" id="PR01036">
    <property type="entry name" value="TCRTETB"/>
</dbReference>
<feature type="transmembrane region" description="Helical" evidence="8">
    <location>
        <begin position="207"/>
        <end position="227"/>
    </location>
</feature>